<evidence type="ECO:0000256" key="2">
    <source>
        <dbReference type="ARBA" id="ARBA00023002"/>
    </source>
</evidence>
<accession>A0ABQ5S8V5</accession>
<name>A0ABQ5S8V5_9CHLO</name>
<dbReference type="PRINTS" id="PR00081">
    <property type="entry name" value="GDHRDH"/>
</dbReference>
<dbReference type="Pfam" id="PF00106">
    <property type="entry name" value="adh_short"/>
    <property type="match status" value="1"/>
</dbReference>
<comment type="caution">
    <text evidence="3">The sequence shown here is derived from an EMBL/GenBank/DDBJ whole genome shotgun (WGS) entry which is preliminary data.</text>
</comment>
<gene>
    <name evidence="3" type="ORF">VaNZ11_010141</name>
</gene>
<evidence type="ECO:0000313" key="4">
    <source>
        <dbReference type="Proteomes" id="UP001165090"/>
    </source>
</evidence>
<protein>
    <submittedName>
        <fullName evidence="3">Uncharacterized protein</fullName>
    </submittedName>
</protein>
<dbReference type="PANTHER" id="PTHR24320:SF227">
    <property type="entry name" value="RETINOL DEHYDROGENASE 11"/>
    <property type="match status" value="1"/>
</dbReference>
<evidence type="ECO:0000313" key="3">
    <source>
        <dbReference type="EMBL" id="GLI66360.1"/>
    </source>
</evidence>
<dbReference type="InterPro" id="IPR002347">
    <property type="entry name" value="SDR_fam"/>
</dbReference>
<proteinExistence type="inferred from homology"/>
<dbReference type="Proteomes" id="UP001165090">
    <property type="component" value="Unassembled WGS sequence"/>
</dbReference>
<keyword evidence="2" id="KW-0560">Oxidoreductase</keyword>
<dbReference type="PANTHER" id="PTHR24320">
    <property type="entry name" value="RETINOL DEHYDROGENASE"/>
    <property type="match status" value="1"/>
</dbReference>
<keyword evidence="4" id="KW-1185">Reference proteome</keyword>
<dbReference type="Gene3D" id="3.40.50.720">
    <property type="entry name" value="NAD(P)-binding Rossmann-like Domain"/>
    <property type="match status" value="1"/>
</dbReference>
<comment type="similarity">
    <text evidence="1">Belongs to the short-chain dehydrogenases/reductases (SDR) family.</text>
</comment>
<dbReference type="InterPro" id="IPR036291">
    <property type="entry name" value="NAD(P)-bd_dom_sf"/>
</dbReference>
<dbReference type="SUPFAM" id="SSF51735">
    <property type="entry name" value="NAD(P)-binding Rossmann-fold domains"/>
    <property type="match status" value="1"/>
</dbReference>
<reference evidence="3 4" key="1">
    <citation type="journal article" date="2023" name="IScience">
        <title>Expanded male sex-determining region conserved during the evolution of homothallism in the green alga Volvox.</title>
        <authorList>
            <person name="Yamamoto K."/>
            <person name="Matsuzaki R."/>
            <person name="Mahakham W."/>
            <person name="Heman W."/>
            <person name="Sekimoto H."/>
            <person name="Kawachi M."/>
            <person name="Minakuchi Y."/>
            <person name="Toyoda A."/>
            <person name="Nozaki H."/>
        </authorList>
    </citation>
    <scope>NUCLEOTIDE SEQUENCE [LARGE SCALE GENOMIC DNA]</scope>
    <source>
        <strain evidence="3 4">NIES-4468</strain>
    </source>
</reference>
<organism evidence="3 4">
    <name type="scientific">Volvox africanus</name>
    <dbReference type="NCBI Taxonomy" id="51714"/>
    <lineage>
        <taxon>Eukaryota</taxon>
        <taxon>Viridiplantae</taxon>
        <taxon>Chlorophyta</taxon>
        <taxon>core chlorophytes</taxon>
        <taxon>Chlorophyceae</taxon>
        <taxon>CS clade</taxon>
        <taxon>Chlamydomonadales</taxon>
        <taxon>Volvocaceae</taxon>
        <taxon>Volvox</taxon>
    </lineage>
</organism>
<sequence length="365" mass="38453">MPSAEPYYTKGGVQKTKSLGLTFKHLRGALGETGFGSKSTAEQVSAGWDGSRYVALVTGAANGLGYESARVLALRGAHVVVAVRTQARAEETADRLRRDVPGAKVNPLELDLSSLASVRQAADAFRRTGLPLNILLLNAGVMATPVFASSRDGFELQWATNHLGHFSLTQRLKDLLISSATSSGLEGRVVVLSSMGHYLYEVPGGIDFEALRSGKGYVPFNAYGVSKLSNILFTRELQRQLAGKPVVAVCCHPGVIVDTDLKRHMVGGSSGNGSGKNCSFQGLSTSLLLVLFKPFAKTIPQGTSTQMLLATAARVEPGEYYSDCNIAPSSAASQDGDLGARLWEFSEQAVQAEEAAAASPASGSA</sequence>
<evidence type="ECO:0000256" key="1">
    <source>
        <dbReference type="ARBA" id="ARBA00006484"/>
    </source>
</evidence>
<dbReference type="EMBL" id="BSDZ01000031">
    <property type="protein sequence ID" value="GLI66360.1"/>
    <property type="molecule type" value="Genomic_DNA"/>
</dbReference>